<protein>
    <recommendedName>
        <fullName evidence="1">Ig-like domain-containing protein</fullName>
    </recommendedName>
</protein>
<evidence type="ECO:0000259" key="1">
    <source>
        <dbReference type="PROSITE" id="PS50835"/>
    </source>
</evidence>
<dbReference type="SUPFAM" id="SSF48726">
    <property type="entry name" value="Immunoglobulin"/>
    <property type="match status" value="1"/>
</dbReference>
<dbReference type="PANTHER" id="PTHR21063:SF4">
    <property type="entry name" value="CD48 ANTIGEN-RELATED"/>
    <property type="match status" value="1"/>
</dbReference>
<accession>A0ABD0MAB3</accession>
<dbReference type="EMBL" id="JAMKFB020000908">
    <property type="protein sequence ID" value="KAL0146660.1"/>
    <property type="molecule type" value="Genomic_DNA"/>
</dbReference>
<dbReference type="PROSITE" id="PS50835">
    <property type="entry name" value="IG_LIKE"/>
    <property type="match status" value="1"/>
</dbReference>
<feature type="non-terminal residue" evidence="2">
    <location>
        <position position="96"/>
    </location>
</feature>
<feature type="domain" description="Ig-like" evidence="1">
    <location>
        <begin position="1"/>
        <end position="96"/>
    </location>
</feature>
<evidence type="ECO:0000313" key="2">
    <source>
        <dbReference type="EMBL" id="KAL0146660.1"/>
    </source>
</evidence>
<keyword evidence="3" id="KW-1185">Reference proteome</keyword>
<comment type="caution">
    <text evidence="2">The sequence shown here is derived from an EMBL/GenBank/DDBJ whole genome shotgun (WGS) entry which is preliminary data.</text>
</comment>
<gene>
    <name evidence="2" type="ORF">M9458_058000</name>
</gene>
<name>A0ABD0MAB3_CIRMR</name>
<dbReference type="InterPro" id="IPR007110">
    <property type="entry name" value="Ig-like_dom"/>
</dbReference>
<dbReference type="AlphaFoldDB" id="A0ABD0MAB3"/>
<dbReference type="PANTHER" id="PTHR21063">
    <property type="entry name" value="LFA-3"/>
    <property type="match status" value="1"/>
</dbReference>
<dbReference type="InterPro" id="IPR013106">
    <property type="entry name" value="Ig_V-set"/>
</dbReference>
<dbReference type="InterPro" id="IPR036179">
    <property type="entry name" value="Ig-like_dom_sf"/>
</dbReference>
<reference evidence="2 3" key="1">
    <citation type="submission" date="2024-05" db="EMBL/GenBank/DDBJ databases">
        <title>Genome sequencing and assembly of Indian major carp, Cirrhinus mrigala (Hamilton, 1822).</title>
        <authorList>
            <person name="Mohindra V."/>
            <person name="Chowdhury L.M."/>
            <person name="Lal K."/>
            <person name="Jena J.K."/>
        </authorList>
    </citation>
    <scope>NUCLEOTIDE SEQUENCE [LARGE SCALE GENOMIC DNA]</scope>
    <source>
        <strain evidence="2">CM1030</strain>
        <tissue evidence="2">Blood</tissue>
    </source>
</reference>
<sequence length="96" mass="10847">MEGESVTLHTGVTEVQKYHLIHWMFGDSQIAEINNLTRSSSIYDTDNDKTVKNRLKLDQLTGSLTITNTRTTDSGLYQLILTSEETKYKSFSVTVS</sequence>
<dbReference type="Proteomes" id="UP001529510">
    <property type="component" value="Unassembled WGS sequence"/>
</dbReference>
<dbReference type="Pfam" id="PF07686">
    <property type="entry name" value="V-set"/>
    <property type="match status" value="1"/>
</dbReference>
<organism evidence="2 3">
    <name type="scientific">Cirrhinus mrigala</name>
    <name type="common">Mrigala</name>
    <dbReference type="NCBI Taxonomy" id="683832"/>
    <lineage>
        <taxon>Eukaryota</taxon>
        <taxon>Metazoa</taxon>
        <taxon>Chordata</taxon>
        <taxon>Craniata</taxon>
        <taxon>Vertebrata</taxon>
        <taxon>Euteleostomi</taxon>
        <taxon>Actinopterygii</taxon>
        <taxon>Neopterygii</taxon>
        <taxon>Teleostei</taxon>
        <taxon>Ostariophysi</taxon>
        <taxon>Cypriniformes</taxon>
        <taxon>Cyprinidae</taxon>
        <taxon>Labeoninae</taxon>
        <taxon>Labeonini</taxon>
        <taxon>Cirrhinus</taxon>
    </lineage>
</organism>
<dbReference type="InterPro" id="IPR013783">
    <property type="entry name" value="Ig-like_fold"/>
</dbReference>
<proteinExistence type="predicted"/>
<dbReference type="Gene3D" id="2.60.40.10">
    <property type="entry name" value="Immunoglobulins"/>
    <property type="match status" value="1"/>
</dbReference>
<evidence type="ECO:0000313" key="3">
    <source>
        <dbReference type="Proteomes" id="UP001529510"/>
    </source>
</evidence>